<feature type="region of interest" description="Disordered" evidence="1">
    <location>
        <begin position="1"/>
        <end position="61"/>
    </location>
</feature>
<sequence>MKPRITADRLARSPEWEAALRRQGLRPPPGTGRGAARLRGAVLRHGEDPRYTTDQRKDAPR</sequence>
<feature type="compositionally biased region" description="Basic and acidic residues" evidence="1">
    <location>
        <begin position="44"/>
        <end position="61"/>
    </location>
</feature>
<proteinExistence type="predicted"/>
<protein>
    <submittedName>
        <fullName evidence="2">Uncharacterized protein</fullName>
    </submittedName>
</protein>
<evidence type="ECO:0000313" key="2">
    <source>
        <dbReference type="EMBL" id="SHK92174.1"/>
    </source>
</evidence>
<keyword evidence="3" id="KW-1185">Reference proteome</keyword>
<feature type="compositionally biased region" description="Basic and acidic residues" evidence="1">
    <location>
        <begin position="1"/>
        <end position="20"/>
    </location>
</feature>
<reference evidence="2 3" key="1">
    <citation type="submission" date="2016-11" db="EMBL/GenBank/DDBJ databases">
        <authorList>
            <person name="Jaros S."/>
            <person name="Januszkiewicz K."/>
            <person name="Wedrychowicz H."/>
        </authorList>
    </citation>
    <scope>NUCLEOTIDE SEQUENCE [LARGE SCALE GENOMIC DNA]</scope>
    <source>
        <strain evidence="2 3">CGMCC 4.5723</strain>
    </source>
</reference>
<accession>A0A1M6WEX5</accession>
<dbReference type="STRING" id="758803.SAMN05421803_1436"/>
<evidence type="ECO:0000313" key="3">
    <source>
        <dbReference type="Proteomes" id="UP000184452"/>
    </source>
</evidence>
<dbReference type="Proteomes" id="UP000184452">
    <property type="component" value="Unassembled WGS sequence"/>
</dbReference>
<name>A0A1M6WEX5_9ACTN</name>
<dbReference type="RefSeq" id="WP_073384337.1">
    <property type="nucleotide sequence ID" value="NZ_FQZK01000043.1"/>
</dbReference>
<evidence type="ECO:0000256" key="1">
    <source>
        <dbReference type="SAM" id="MobiDB-lite"/>
    </source>
</evidence>
<dbReference type="AlphaFoldDB" id="A0A1M6WEX5"/>
<gene>
    <name evidence="2" type="ORF">SAMN05421803_1436</name>
</gene>
<dbReference type="EMBL" id="FQZK01000043">
    <property type="protein sequence ID" value="SHK92174.1"/>
    <property type="molecule type" value="Genomic_DNA"/>
</dbReference>
<organism evidence="2 3">
    <name type="scientific">Nocardiopsis flavescens</name>
    <dbReference type="NCBI Taxonomy" id="758803"/>
    <lineage>
        <taxon>Bacteria</taxon>
        <taxon>Bacillati</taxon>
        <taxon>Actinomycetota</taxon>
        <taxon>Actinomycetes</taxon>
        <taxon>Streptosporangiales</taxon>
        <taxon>Nocardiopsidaceae</taxon>
        <taxon>Nocardiopsis</taxon>
    </lineage>
</organism>
<feature type="compositionally biased region" description="Low complexity" evidence="1">
    <location>
        <begin position="34"/>
        <end position="43"/>
    </location>
</feature>